<organism evidence="1 3">
    <name type="scientific">Candidatus Altarchaeum hamiconexum</name>
    <dbReference type="NCBI Taxonomy" id="1803513"/>
    <lineage>
        <taxon>Archaea</taxon>
        <taxon>Candidatus Altarchaeota</taxon>
        <taxon>Candidatus Altiarchaeia</taxon>
        <taxon>Candidatus Altarchaeales</taxon>
        <taxon>Candidatus Altarchaeaceae</taxon>
        <taxon>Candidatus Altarchaeum</taxon>
    </lineage>
</organism>
<protein>
    <submittedName>
        <fullName evidence="1">Uncharacterized protein</fullName>
    </submittedName>
</protein>
<evidence type="ECO:0000313" key="2">
    <source>
        <dbReference type="EMBL" id="NCS92146.1"/>
    </source>
</evidence>
<proteinExistence type="predicted"/>
<name>A0A8J7YTB3_9ARCH</name>
<reference evidence="1" key="1">
    <citation type="submission" date="2019-11" db="EMBL/GenBank/DDBJ databases">
        <title>Lipid analysis of CO2-rich subsurface aquifers suggests an autotrophy-based deep biosphere with lysolipids enriched in CPR bacteria.</title>
        <authorList>
            <person name="Probst A.J."/>
            <person name="Elling F.J."/>
            <person name="Castelle C.J."/>
            <person name="Zhu Q."/>
            <person name="Elvert M."/>
            <person name="Birarda G."/>
            <person name="Holman H.-Y."/>
            <person name="Lane K.R."/>
            <person name="Ladd B."/>
            <person name="Ryan M.C."/>
            <person name="Woyke T."/>
            <person name="Hinrichs K.-U."/>
            <person name="Banfield J.F."/>
        </authorList>
    </citation>
    <scope>NUCLEOTIDE SEQUENCE</scope>
    <source>
        <strain evidence="1">CG_2015-01_33_1645</strain>
        <strain evidence="2">CG_2015-04_33_537</strain>
    </source>
</reference>
<dbReference type="EMBL" id="JAACVF010000231">
    <property type="protein sequence ID" value="NCN65754.1"/>
    <property type="molecule type" value="Genomic_DNA"/>
</dbReference>
<feature type="non-terminal residue" evidence="1">
    <location>
        <position position="1"/>
    </location>
</feature>
<evidence type="ECO:0000313" key="1">
    <source>
        <dbReference type="EMBL" id="NCN65754.1"/>
    </source>
</evidence>
<sequence>DLIEYLKIEYKKSWSESKLKGDLKRSCFYCGKVVTVCAAHNDIENTLKYTIDLKNYARGEFKKDVDDIIEKLKYLMKEKMVISDELQKQINIIIHQIKMGRE</sequence>
<evidence type="ECO:0000313" key="3">
    <source>
        <dbReference type="Proteomes" id="UP000768163"/>
    </source>
</evidence>
<comment type="caution">
    <text evidence="1">The sequence shown here is derived from an EMBL/GenBank/DDBJ whole genome shotgun (WGS) entry which is preliminary data.</text>
</comment>
<dbReference type="AlphaFoldDB" id="A0A8J7YTB3"/>
<accession>A0A8J7YTB3</accession>
<gene>
    <name evidence="2" type="ORF">GW779_07105</name>
    <name evidence="1" type="ORF">GW910_06855</name>
</gene>
<dbReference type="EMBL" id="JAACQH010000207">
    <property type="protein sequence ID" value="NCS92146.1"/>
    <property type="molecule type" value="Genomic_DNA"/>
</dbReference>
<dbReference type="Proteomes" id="UP000768163">
    <property type="component" value="Unassembled WGS sequence"/>
</dbReference>
<dbReference type="Proteomes" id="UP000738826">
    <property type="component" value="Unassembled WGS sequence"/>
</dbReference>